<dbReference type="EMBL" id="ADLV01000006">
    <property type="protein sequence ID" value="EGJ99269.1"/>
    <property type="molecule type" value="Genomic_DNA"/>
</dbReference>
<dbReference type="AlphaFoldDB" id="F5IT85"/>
<evidence type="ECO:0000313" key="1">
    <source>
        <dbReference type="EMBL" id="EGJ99269.1"/>
    </source>
</evidence>
<evidence type="ECO:0000313" key="2">
    <source>
        <dbReference type="Proteomes" id="UP000004913"/>
    </source>
</evidence>
<comment type="caution">
    <text evidence="1">The sequence shown here is derived from an EMBL/GenBank/DDBJ whole genome shotgun (WGS) entry which is preliminary data.</text>
</comment>
<accession>F5IT85</accession>
<keyword evidence="2" id="KW-1185">Reference proteome</keyword>
<protein>
    <submittedName>
        <fullName evidence="1">Uncharacterized protein</fullName>
    </submittedName>
</protein>
<sequence length="35" mass="3994">MTTNCKAIYAIAKANGYQLKAEICVTFVTFWKSYD</sequence>
<gene>
    <name evidence="1" type="ORF">HMPREF9455_00302</name>
</gene>
<name>F5IT85_9BACT</name>
<dbReference type="Proteomes" id="UP000004913">
    <property type="component" value="Unassembled WGS sequence"/>
</dbReference>
<organism evidence="1 2">
    <name type="scientific">Dysgonomonas gadei ATCC BAA-286</name>
    <dbReference type="NCBI Taxonomy" id="742766"/>
    <lineage>
        <taxon>Bacteria</taxon>
        <taxon>Pseudomonadati</taxon>
        <taxon>Bacteroidota</taxon>
        <taxon>Bacteroidia</taxon>
        <taxon>Bacteroidales</taxon>
        <taxon>Dysgonomonadaceae</taxon>
        <taxon>Dysgonomonas</taxon>
    </lineage>
</organism>
<dbReference type="HOGENOM" id="CLU_3364667_0_0_10"/>
<proteinExistence type="predicted"/>
<reference evidence="1 2" key="1">
    <citation type="submission" date="2011-04" db="EMBL/GenBank/DDBJ databases">
        <title>The Genome Sequence of Dysgonomonas gadei ATCC BAA-286.</title>
        <authorList>
            <consortium name="The Broad Institute Genome Sequencing Platform"/>
            <person name="Earl A."/>
            <person name="Ward D."/>
            <person name="Feldgarden M."/>
            <person name="Gevers D."/>
            <person name="Pudlo N."/>
            <person name="Martens E."/>
            <person name="Allen-Vercoe E."/>
            <person name="Young S.K."/>
            <person name="Zeng Q."/>
            <person name="Gargeya S."/>
            <person name="Fitzgerald M."/>
            <person name="Haas B."/>
            <person name="Abouelleil A."/>
            <person name="Alvarado L."/>
            <person name="Arachchi H.M."/>
            <person name="Berlin A."/>
            <person name="Brown A."/>
            <person name="Chapman S.B."/>
            <person name="Chen Z."/>
            <person name="Dunbar C."/>
            <person name="Freedman E."/>
            <person name="Gearin G."/>
            <person name="Gellesch M."/>
            <person name="Goldberg J."/>
            <person name="Griggs A."/>
            <person name="Gujja S."/>
            <person name="Heiman D."/>
            <person name="Howarth C."/>
            <person name="Larson L."/>
            <person name="Lui A."/>
            <person name="MacDonald P.J.P."/>
            <person name="Mehta T."/>
            <person name="Montmayeur A."/>
            <person name="Murphy C."/>
            <person name="Neiman D."/>
            <person name="Pearson M."/>
            <person name="Priest M."/>
            <person name="Roberts A."/>
            <person name="Saif S."/>
            <person name="Shea T."/>
            <person name="Shenoy N."/>
            <person name="Sisk P."/>
            <person name="Stolte C."/>
            <person name="Sykes S."/>
            <person name="Yandava C."/>
            <person name="Wortman J."/>
            <person name="Nusbaum C."/>
            <person name="Birren B."/>
        </authorList>
    </citation>
    <scope>NUCLEOTIDE SEQUENCE [LARGE SCALE GENOMIC DNA]</scope>
    <source>
        <strain evidence="1 2">ATCC BAA-286</strain>
    </source>
</reference>